<gene>
    <name evidence="2" type="ORF">QMQ05_11475</name>
</gene>
<reference evidence="2 3" key="1">
    <citation type="submission" date="2023-05" db="EMBL/GenBank/DDBJ databases">
        <title>Glutamicibacter sp. B1, complete genome.</title>
        <authorList>
            <person name="Long Y.H."/>
            <person name="Fang T."/>
            <person name="Li X.Y."/>
        </authorList>
    </citation>
    <scope>NUCLEOTIDE SEQUENCE [LARGE SCALE GENOMIC DNA]</scope>
    <source>
        <strain evidence="2 3">B1</strain>
    </source>
</reference>
<dbReference type="PROSITE" id="PS51257">
    <property type="entry name" value="PROKAR_LIPOPROTEIN"/>
    <property type="match status" value="1"/>
</dbReference>
<feature type="signal peptide" evidence="1">
    <location>
        <begin position="1"/>
        <end position="20"/>
    </location>
</feature>
<accession>A0AAU6WBB8</accession>
<keyword evidence="1" id="KW-0732">Signal</keyword>
<dbReference type="AlphaFoldDB" id="A0AAU6WBB8"/>
<keyword evidence="3" id="KW-1185">Reference proteome</keyword>
<evidence type="ECO:0000256" key="1">
    <source>
        <dbReference type="SAM" id="SignalP"/>
    </source>
</evidence>
<dbReference type="Proteomes" id="UP001486888">
    <property type="component" value="Chromosome"/>
</dbReference>
<dbReference type="RefSeq" id="WP_345470171.1">
    <property type="nucleotide sequence ID" value="NZ_CP125942.1"/>
</dbReference>
<dbReference type="EMBL" id="CP125942">
    <property type="protein sequence ID" value="XAO44974.1"/>
    <property type="molecule type" value="Genomic_DNA"/>
</dbReference>
<evidence type="ECO:0008006" key="4">
    <source>
        <dbReference type="Google" id="ProtNLM"/>
    </source>
</evidence>
<evidence type="ECO:0000313" key="2">
    <source>
        <dbReference type="EMBL" id="XAO44974.1"/>
    </source>
</evidence>
<sequence>MLKKVAASTAVLALLTVSLASCSSGKLTTQETCNFINGQVAEKNLEQKADDVSEQVFAGDTKEYARIMNEFEAILTDAASRSKDQKLVDALNAAATQNHEAAELMAQGTSENVTEISEKIAALETDEASEATAYLDESCPDMASFS</sequence>
<protein>
    <recommendedName>
        <fullName evidence="4">Lipoprotein</fullName>
    </recommendedName>
</protein>
<name>A0AAU6WBB8_9MICC</name>
<dbReference type="KEGG" id="gey:QMQ05_11475"/>
<feature type="chain" id="PRO_5043369196" description="Lipoprotein" evidence="1">
    <location>
        <begin position="21"/>
        <end position="146"/>
    </location>
</feature>
<proteinExistence type="predicted"/>
<organism evidence="2 3">
    <name type="scientific">Glutamicibacter ectropisis</name>
    <dbReference type="NCBI Taxonomy" id="3046593"/>
    <lineage>
        <taxon>Bacteria</taxon>
        <taxon>Bacillati</taxon>
        <taxon>Actinomycetota</taxon>
        <taxon>Actinomycetes</taxon>
        <taxon>Micrococcales</taxon>
        <taxon>Micrococcaceae</taxon>
        <taxon>Glutamicibacter</taxon>
    </lineage>
</organism>
<evidence type="ECO:0000313" key="3">
    <source>
        <dbReference type="Proteomes" id="UP001486888"/>
    </source>
</evidence>